<gene>
    <name evidence="5" type="ORF">C8N45_106130</name>
</gene>
<dbReference type="PANTHER" id="PTHR43309:SF5">
    <property type="entry name" value="5-OXOPROLINASE SUBUNIT C"/>
    <property type="match status" value="1"/>
</dbReference>
<evidence type="ECO:0000256" key="3">
    <source>
        <dbReference type="ARBA" id="ARBA00022840"/>
    </source>
</evidence>
<dbReference type="InterPro" id="IPR052708">
    <property type="entry name" value="PxpC"/>
</dbReference>
<keyword evidence="2 5" id="KW-0378">Hydrolase</keyword>
<evidence type="ECO:0000256" key="1">
    <source>
        <dbReference type="ARBA" id="ARBA00022741"/>
    </source>
</evidence>
<dbReference type="RefSeq" id="WP_108386677.1">
    <property type="nucleotide sequence ID" value="NZ_QBUD01000006.1"/>
</dbReference>
<accession>A0A2T6KFZ3</accession>
<feature type="domain" description="Carboxyltransferase" evidence="4">
    <location>
        <begin position="25"/>
        <end position="297"/>
    </location>
</feature>
<comment type="caution">
    <text evidence="5">The sequence shown here is derived from an EMBL/GenBank/DDBJ whole genome shotgun (WGS) entry which is preliminary data.</text>
</comment>
<evidence type="ECO:0000256" key="2">
    <source>
        <dbReference type="ARBA" id="ARBA00022801"/>
    </source>
</evidence>
<dbReference type="Pfam" id="PF02626">
    <property type="entry name" value="CT_A_B"/>
    <property type="match status" value="1"/>
</dbReference>
<dbReference type="InterPro" id="IPR029000">
    <property type="entry name" value="Cyclophilin-like_dom_sf"/>
</dbReference>
<dbReference type="GO" id="GO:0016787">
    <property type="term" value="F:hydrolase activity"/>
    <property type="evidence" value="ECO:0007669"/>
    <property type="project" value="UniProtKB-KW"/>
</dbReference>
<sequence length="328" mass="34689">MAKFRITFAGPHVSFQDAGRTGHLRFGVPGSGPMDRLSFAAANTALGNPAGATTIEVSMGGLVLECLEGPISLALAGGDFGAQQGLAWSVFTAQPGEKLTIRPGTSGSWAYLAFAGDVDVPQWLGHTATHALSGLGGGRVRTGDMFDVQNPRVEDARIGDIARPEFDRTDGPMRVVMGPQDQFFQQSALDAFLGETWALTDAYDRMGVRLAGPKLELKDALGIPSEPILRGSVQVAGDGVPTVLLADHGTTGGYPKIAVVAAVDQDRLCQLRAGGTLRFAAISPEEAVKLVRTRDAVMTDYLSAIAIPRGSLQQRLMRENLITGFIED</sequence>
<organism evidence="5 6">
    <name type="scientific">Yoonia sediminilitoris</name>
    <dbReference type="NCBI Taxonomy" id="1286148"/>
    <lineage>
        <taxon>Bacteria</taxon>
        <taxon>Pseudomonadati</taxon>
        <taxon>Pseudomonadota</taxon>
        <taxon>Alphaproteobacteria</taxon>
        <taxon>Rhodobacterales</taxon>
        <taxon>Paracoccaceae</taxon>
        <taxon>Yoonia</taxon>
    </lineage>
</organism>
<name>A0A2T6KFZ3_9RHOB</name>
<keyword evidence="1" id="KW-0547">Nucleotide-binding</keyword>
<keyword evidence="6" id="KW-1185">Reference proteome</keyword>
<dbReference type="Gene3D" id="2.40.100.10">
    <property type="entry name" value="Cyclophilin-like"/>
    <property type="match status" value="1"/>
</dbReference>
<keyword evidence="3" id="KW-0067">ATP-binding</keyword>
<proteinExistence type="predicted"/>
<dbReference type="EMBL" id="QBUD01000006">
    <property type="protein sequence ID" value="PUB14256.1"/>
    <property type="molecule type" value="Genomic_DNA"/>
</dbReference>
<evidence type="ECO:0000313" key="6">
    <source>
        <dbReference type="Proteomes" id="UP000244523"/>
    </source>
</evidence>
<protein>
    <submittedName>
        <fullName evidence="5">Allophanate hydrolase</fullName>
    </submittedName>
</protein>
<dbReference type="InterPro" id="IPR003778">
    <property type="entry name" value="CT_A_B"/>
</dbReference>
<dbReference type="GO" id="GO:0005524">
    <property type="term" value="F:ATP binding"/>
    <property type="evidence" value="ECO:0007669"/>
    <property type="project" value="UniProtKB-KW"/>
</dbReference>
<dbReference type="AlphaFoldDB" id="A0A2T6KFZ3"/>
<dbReference type="OrthoDB" id="9768696at2"/>
<evidence type="ECO:0000313" key="5">
    <source>
        <dbReference type="EMBL" id="PUB14256.1"/>
    </source>
</evidence>
<dbReference type="PANTHER" id="PTHR43309">
    <property type="entry name" value="5-OXOPROLINASE SUBUNIT C"/>
    <property type="match status" value="1"/>
</dbReference>
<dbReference type="SUPFAM" id="SSF50891">
    <property type="entry name" value="Cyclophilin-like"/>
    <property type="match status" value="1"/>
</dbReference>
<dbReference type="Proteomes" id="UP000244523">
    <property type="component" value="Unassembled WGS sequence"/>
</dbReference>
<reference evidence="5 6" key="1">
    <citation type="submission" date="2018-04" db="EMBL/GenBank/DDBJ databases">
        <title>Genomic Encyclopedia of Archaeal and Bacterial Type Strains, Phase II (KMG-II): from individual species to whole genera.</title>
        <authorList>
            <person name="Goeker M."/>
        </authorList>
    </citation>
    <scope>NUCLEOTIDE SEQUENCE [LARGE SCALE GENOMIC DNA]</scope>
    <source>
        <strain evidence="5 6">DSM 29955</strain>
    </source>
</reference>
<evidence type="ECO:0000259" key="4">
    <source>
        <dbReference type="SMART" id="SM00797"/>
    </source>
</evidence>
<dbReference type="SMART" id="SM00797">
    <property type="entry name" value="AHS2"/>
    <property type="match status" value="1"/>
</dbReference>